<dbReference type="EMBL" id="AP025739">
    <property type="protein sequence ID" value="BDI28138.1"/>
    <property type="molecule type" value="Genomic_DNA"/>
</dbReference>
<dbReference type="GO" id="GO:0016757">
    <property type="term" value="F:glycosyltransferase activity"/>
    <property type="evidence" value="ECO:0007669"/>
    <property type="project" value="InterPro"/>
</dbReference>
<dbReference type="AlphaFoldDB" id="A0A402CRW7"/>
<dbReference type="Proteomes" id="UP000287394">
    <property type="component" value="Chromosome"/>
</dbReference>
<evidence type="ECO:0000313" key="2">
    <source>
        <dbReference type="Proteomes" id="UP000287394"/>
    </source>
</evidence>
<accession>A0A402CRW7</accession>
<evidence type="ECO:0000313" key="1">
    <source>
        <dbReference type="EMBL" id="BDI28138.1"/>
    </source>
</evidence>
<dbReference type="KEGG" id="ccot:CCAX7_001890"/>
<organism evidence="1 2">
    <name type="scientific">Capsulimonas corticalis</name>
    <dbReference type="NCBI Taxonomy" id="2219043"/>
    <lineage>
        <taxon>Bacteria</taxon>
        <taxon>Bacillati</taxon>
        <taxon>Armatimonadota</taxon>
        <taxon>Armatimonadia</taxon>
        <taxon>Capsulimonadales</taxon>
        <taxon>Capsulimonadaceae</taxon>
        <taxon>Capsulimonas</taxon>
    </lineage>
</organism>
<keyword evidence="2" id="KW-1185">Reference proteome</keyword>
<proteinExistence type="predicted"/>
<dbReference type="InterPro" id="IPR001296">
    <property type="entry name" value="Glyco_trans_1"/>
</dbReference>
<gene>
    <name evidence="1" type="ORF">CCAX7_001890</name>
</gene>
<dbReference type="PANTHER" id="PTHR12526">
    <property type="entry name" value="GLYCOSYLTRANSFERASE"/>
    <property type="match status" value="1"/>
</dbReference>
<dbReference type="PANTHER" id="PTHR12526:SF636">
    <property type="entry name" value="BLL3647 PROTEIN"/>
    <property type="match status" value="1"/>
</dbReference>
<reference evidence="1 2" key="1">
    <citation type="journal article" date="2019" name="Int. J. Syst. Evol. Microbiol.">
        <title>Capsulimonas corticalis gen. nov., sp. nov., an aerobic capsulated bacterium, of a novel bacterial order, Capsulimonadales ord. nov., of the class Armatimonadia of the phylum Armatimonadetes.</title>
        <authorList>
            <person name="Li J."/>
            <person name="Kudo C."/>
            <person name="Tonouchi A."/>
        </authorList>
    </citation>
    <scope>NUCLEOTIDE SEQUENCE [LARGE SCALE GENOMIC DNA]</scope>
    <source>
        <strain evidence="1 2">AX-7</strain>
    </source>
</reference>
<dbReference type="Gene3D" id="3.40.50.2000">
    <property type="entry name" value="Glycogen Phosphorylase B"/>
    <property type="match status" value="2"/>
</dbReference>
<name>A0A402CRW7_9BACT</name>
<protein>
    <submittedName>
        <fullName evidence="1">Uncharacterized protein</fullName>
    </submittedName>
</protein>
<dbReference type="Pfam" id="PF00534">
    <property type="entry name" value="Glycos_transf_1"/>
    <property type="match status" value="1"/>
</dbReference>
<sequence length="139" mass="14889">MLEDLRKQAADLGVGGRVFWLGFRADAKELLPGLDVLAMPSLYEGLPMVLLEAMAAGTPVVAHAVSGIPEVITHGTNGFLTKVGDVEDFAGRIASLLSDPAAAYRIGAEARARVMESYSVETMARRTAALYDQVIDQKR</sequence>
<dbReference type="SUPFAM" id="SSF53756">
    <property type="entry name" value="UDP-Glycosyltransferase/glycogen phosphorylase"/>
    <property type="match status" value="1"/>
</dbReference>